<comment type="caution">
    <text evidence="1">The sequence shown here is derived from an EMBL/GenBank/DDBJ whole genome shotgun (WGS) entry which is preliminary data.</text>
</comment>
<dbReference type="Proteomes" id="UP001249851">
    <property type="component" value="Unassembled WGS sequence"/>
</dbReference>
<keyword evidence="2" id="KW-1185">Reference proteome</keyword>
<proteinExistence type="predicted"/>
<reference evidence="1" key="2">
    <citation type="journal article" date="2023" name="Science">
        <title>Genomic signatures of disease resistance in endangered staghorn corals.</title>
        <authorList>
            <person name="Vollmer S.V."/>
            <person name="Selwyn J.D."/>
            <person name="Despard B.A."/>
            <person name="Roesel C.L."/>
        </authorList>
    </citation>
    <scope>NUCLEOTIDE SEQUENCE</scope>
    <source>
        <strain evidence="1">K2</strain>
    </source>
</reference>
<dbReference type="EMBL" id="JARQWQ010000049">
    <property type="protein sequence ID" value="KAK2557555.1"/>
    <property type="molecule type" value="Genomic_DNA"/>
</dbReference>
<reference evidence="1" key="1">
    <citation type="journal article" date="2023" name="G3 (Bethesda)">
        <title>Whole genome assembly and annotation of the endangered Caribbean coral Acropora cervicornis.</title>
        <authorList>
            <person name="Selwyn J.D."/>
            <person name="Vollmer S.V."/>
        </authorList>
    </citation>
    <scope>NUCLEOTIDE SEQUENCE</scope>
    <source>
        <strain evidence="1">K2</strain>
    </source>
</reference>
<sequence length="178" mass="19712">MTVKLNTAYFNAEEELPFSKFEGLLALQKKNSVEINYTYANDKSCAEMVSVFEKVFKDQLTKGKLLREKQNDDHVTAPKKRYVTPKNCKRLTETRNNLSETSPSTDLKIHEVQNLLVKSIIAVAIVVNNLAMTSGGDESGIEGLSAPNNTQAEILMDAVAMPANANLKVNVRHEALKA</sequence>
<name>A0AAD9V1R7_ACRCE</name>
<protein>
    <submittedName>
        <fullName evidence="1">Uncharacterized protein</fullName>
    </submittedName>
</protein>
<organism evidence="1 2">
    <name type="scientific">Acropora cervicornis</name>
    <name type="common">Staghorn coral</name>
    <dbReference type="NCBI Taxonomy" id="6130"/>
    <lineage>
        <taxon>Eukaryota</taxon>
        <taxon>Metazoa</taxon>
        <taxon>Cnidaria</taxon>
        <taxon>Anthozoa</taxon>
        <taxon>Hexacorallia</taxon>
        <taxon>Scleractinia</taxon>
        <taxon>Astrocoeniina</taxon>
        <taxon>Acroporidae</taxon>
        <taxon>Acropora</taxon>
    </lineage>
</organism>
<evidence type="ECO:0000313" key="2">
    <source>
        <dbReference type="Proteomes" id="UP001249851"/>
    </source>
</evidence>
<evidence type="ECO:0000313" key="1">
    <source>
        <dbReference type="EMBL" id="KAK2557555.1"/>
    </source>
</evidence>
<dbReference type="AlphaFoldDB" id="A0AAD9V1R7"/>
<gene>
    <name evidence="1" type="ORF">P5673_020310</name>
</gene>
<accession>A0AAD9V1R7</accession>